<accession>A0A974W7E9</accession>
<dbReference type="SUPFAM" id="SSF48264">
    <property type="entry name" value="Cytochrome P450"/>
    <property type="match status" value="1"/>
</dbReference>
<evidence type="ECO:0000313" key="9">
    <source>
        <dbReference type="Proteomes" id="UP000662986"/>
    </source>
</evidence>
<sequence>MSTVTESTAISHPYSHELEWPTDLPAFKVIDEDGSQGVPYAHYAWMREHAPVLRAQTPGEDVWFVSRYQDVRKALRAPKVFSSQVTEPVPLTFLTLFDAPNHTRLRQVVARAFTPKSVAMVEDRVRENAARYLDEMIAAGGGEVATSYSMPLSMSTISAILDVPAADIDKMKFWSDEMFTYFARVARNAPGSGEDEKNTMEFFDYLQENLERLYRENSEAVGGHIARMWKEGLLSDKEARELCGFMFVAGHDTTTLLMTMAFQEFAHHPDLLGRIRTNPDEAEKFVEELARFRGSVHRTVRRTKDDVEIAGTVIPKGAVVRLLIASANRDETKFPGAHEFDMDRDTEGHFGFGYGIHSCIGSPLARLELRVTTKLLAARLESIAIDPDHAIEYMHGNNLTVGPERMHVLLHAVGA</sequence>
<keyword evidence="2 7" id="KW-0349">Heme</keyword>
<protein>
    <submittedName>
        <fullName evidence="8">Cytochrome P450</fullName>
    </submittedName>
</protein>
<evidence type="ECO:0000313" key="8">
    <source>
        <dbReference type="EMBL" id="QSE92595.1"/>
    </source>
</evidence>
<dbReference type="InterPro" id="IPR002397">
    <property type="entry name" value="Cyt_P450_B"/>
</dbReference>
<evidence type="ECO:0000256" key="1">
    <source>
        <dbReference type="ARBA" id="ARBA00010617"/>
    </source>
</evidence>
<keyword evidence="6 7" id="KW-0503">Monooxygenase</keyword>
<dbReference type="PRINTS" id="PR00359">
    <property type="entry name" value="BP450"/>
</dbReference>
<reference evidence="8 9" key="2">
    <citation type="journal article" date="2022" name="Arch. Microbiol.">
        <title>Rhodococcus pseudokoreensis sp. nov. isolated from the rhizosphere of young M26 apple rootstocks.</title>
        <authorList>
            <person name="Kampfer P."/>
            <person name="Glaeser S.P."/>
            <person name="Blom J."/>
            <person name="Wolf J."/>
            <person name="Benning S."/>
            <person name="Schloter M."/>
            <person name="Neumann-Schaal M."/>
        </authorList>
    </citation>
    <scope>NUCLEOTIDE SEQUENCE [LARGE SCALE GENOMIC DNA]</scope>
    <source>
        <strain evidence="8 9">R79</strain>
    </source>
</reference>
<dbReference type="Pfam" id="PF00067">
    <property type="entry name" value="p450"/>
    <property type="match status" value="1"/>
</dbReference>
<evidence type="ECO:0000256" key="4">
    <source>
        <dbReference type="ARBA" id="ARBA00023002"/>
    </source>
</evidence>
<evidence type="ECO:0000256" key="2">
    <source>
        <dbReference type="ARBA" id="ARBA00022617"/>
    </source>
</evidence>
<dbReference type="Proteomes" id="UP000662986">
    <property type="component" value="Chromosome"/>
</dbReference>
<dbReference type="PANTHER" id="PTHR46696:SF6">
    <property type="entry name" value="P450, PUTATIVE (EUROFUNG)-RELATED"/>
    <property type="match status" value="1"/>
</dbReference>
<evidence type="ECO:0000256" key="3">
    <source>
        <dbReference type="ARBA" id="ARBA00022723"/>
    </source>
</evidence>
<dbReference type="Gene3D" id="1.10.630.10">
    <property type="entry name" value="Cytochrome P450"/>
    <property type="match status" value="1"/>
</dbReference>
<evidence type="ECO:0000256" key="7">
    <source>
        <dbReference type="RuleBase" id="RU000461"/>
    </source>
</evidence>
<dbReference type="InterPro" id="IPR017972">
    <property type="entry name" value="Cyt_P450_CS"/>
</dbReference>
<keyword evidence="3 7" id="KW-0479">Metal-binding</keyword>
<keyword evidence="9" id="KW-1185">Reference proteome</keyword>
<dbReference type="InterPro" id="IPR001128">
    <property type="entry name" value="Cyt_P450"/>
</dbReference>
<dbReference type="PROSITE" id="PS00086">
    <property type="entry name" value="CYTOCHROME_P450"/>
    <property type="match status" value="1"/>
</dbReference>
<evidence type="ECO:0000256" key="5">
    <source>
        <dbReference type="ARBA" id="ARBA00023004"/>
    </source>
</evidence>
<keyword evidence="4 7" id="KW-0560">Oxidoreductase</keyword>
<organism evidence="8 9">
    <name type="scientific">Rhodococcus pseudokoreensis</name>
    <dbReference type="NCBI Taxonomy" id="2811421"/>
    <lineage>
        <taxon>Bacteria</taxon>
        <taxon>Bacillati</taxon>
        <taxon>Actinomycetota</taxon>
        <taxon>Actinomycetes</taxon>
        <taxon>Mycobacteriales</taxon>
        <taxon>Nocardiaceae</taxon>
        <taxon>Rhodococcus</taxon>
    </lineage>
</organism>
<evidence type="ECO:0000256" key="6">
    <source>
        <dbReference type="ARBA" id="ARBA00023033"/>
    </source>
</evidence>
<reference evidence="8 9" key="1">
    <citation type="journal article" date="2021" name="Microbiol. Resour. Announc.">
        <title>Complete Genome Sequences of Two Rhodococcus sp. Strains with Large and Linear Chromosomes, Isolated from Apple Rhizosphere.</title>
        <authorList>
            <person name="Benning S."/>
            <person name="Brugnone N."/>
            <person name="Siani R."/>
            <person name="Kublik S."/>
            <person name="Schloter M."/>
            <person name="Rad V."/>
        </authorList>
    </citation>
    <scope>NUCLEOTIDE SEQUENCE [LARGE SCALE GENOMIC DNA]</scope>
    <source>
        <strain evidence="8 9">R79</strain>
    </source>
</reference>
<dbReference type="PANTHER" id="PTHR46696">
    <property type="entry name" value="P450, PUTATIVE (EUROFUNG)-RELATED"/>
    <property type="match status" value="1"/>
</dbReference>
<gene>
    <name evidence="8" type="ORF">JWS13_30290</name>
</gene>
<dbReference type="RefSeq" id="WP_206009059.1">
    <property type="nucleotide sequence ID" value="NZ_CP070619.1"/>
</dbReference>
<comment type="similarity">
    <text evidence="1 7">Belongs to the cytochrome P450 family.</text>
</comment>
<dbReference type="EMBL" id="CP070619">
    <property type="protein sequence ID" value="QSE92595.1"/>
    <property type="molecule type" value="Genomic_DNA"/>
</dbReference>
<proteinExistence type="inferred from homology"/>
<name>A0A974W7E9_9NOCA</name>
<keyword evidence="5 7" id="KW-0408">Iron</keyword>
<dbReference type="InterPro" id="IPR036396">
    <property type="entry name" value="Cyt_P450_sf"/>
</dbReference>